<proteinExistence type="predicted"/>
<keyword evidence="1" id="KW-0472">Membrane</keyword>
<evidence type="ECO:0000313" key="2">
    <source>
        <dbReference type="EMBL" id="KAK9711997.1"/>
    </source>
</evidence>
<protein>
    <submittedName>
        <fullName evidence="2">Uncharacterized protein</fullName>
    </submittedName>
</protein>
<gene>
    <name evidence="2" type="ORF">K7432_007432</name>
</gene>
<keyword evidence="1" id="KW-0812">Transmembrane</keyword>
<feature type="transmembrane region" description="Helical" evidence="1">
    <location>
        <begin position="60"/>
        <end position="86"/>
    </location>
</feature>
<keyword evidence="1" id="KW-1133">Transmembrane helix</keyword>
<evidence type="ECO:0000256" key="1">
    <source>
        <dbReference type="SAM" id="Phobius"/>
    </source>
</evidence>
<name>A0ABR2W037_9FUNG</name>
<organism evidence="2 3">
    <name type="scientific">Basidiobolus ranarum</name>
    <dbReference type="NCBI Taxonomy" id="34480"/>
    <lineage>
        <taxon>Eukaryota</taxon>
        <taxon>Fungi</taxon>
        <taxon>Fungi incertae sedis</taxon>
        <taxon>Zoopagomycota</taxon>
        <taxon>Entomophthoromycotina</taxon>
        <taxon>Basidiobolomycetes</taxon>
        <taxon>Basidiobolales</taxon>
        <taxon>Basidiobolaceae</taxon>
        <taxon>Basidiobolus</taxon>
    </lineage>
</organism>
<evidence type="ECO:0000313" key="3">
    <source>
        <dbReference type="Proteomes" id="UP001479436"/>
    </source>
</evidence>
<dbReference type="EMBL" id="JASJQH010007242">
    <property type="protein sequence ID" value="KAK9711997.1"/>
    <property type="molecule type" value="Genomic_DNA"/>
</dbReference>
<comment type="caution">
    <text evidence="2">The sequence shown here is derived from an EMBL/GenBank/DDBJ whole genome shotgun (WGS) entry which is preliminary data.</text>
</comment>
<accession>A0ABR2W037</accession>
<reference evidence="2 3" key="1">
    <citation type="submission" date="2023-04" db="EMBL/GenBank/DDBJ databases">
        <title>Genome of Basidiobolus ranarum AG-B5.</title>
        <authorList>
            <person name="Stajich J.E."/>
            <person name="Carter-House D."/>
            <person name="Gryganskyi A."/>
        </authorList>
    </citation>
    <scope>NUCLEOTIDE SEQUENCE [LARGE SCALE GENOMIC DNA]</scope>
    <source>
        <strain evidence="2 3">AG-B5</strain>
    </source>
</reference>
<sequence>MDTRDNFVRSSQQSELDVTLPRAHHATTSPYTFAQFLGNTMSSVVNTLYYNYTMVFFDPINFFITIGVFTSLIVLMSIVTVIMDILSRAEIINFISEHYGHNLSPINWGNPGMFDEGVTYFKDASKYLSHVSSEDVFYNDNYNCKEKIMIQLKVFNTPISMG</sequence>
<dbReference type="Proteomes" id="UP001479436">
    <property type="component" value="Unassembled WGS sequence"/>
</dbReference>
<keyword evidence="3" id="KW-1185">Reference proteome</keyword>